<keyword evidence="10" id="KW-0479">Metal-binding</keyword>
<dbReference type="InterPro" id="IPR036094">
    <property type="entry name" value="NadA_sf"/>
</dbReference>
<dbReference type="Proteomes" id="UP000243463">
    <property type="component" value="Unassembled WGS sequence"/>
</dbReference>
<keyword evidence="6" id="KW-0004">4Fe-4S</keyword>
<evidence type="ECO:0000256" key="10">
    <source>
        <dbReference type="ARBA" id="ARBA00022723"/>
    </source>
</evidence>
<dbReference type="Pfam" id="PF02445">
    <property type="entry name" value="NadA"/>
    <property type="match status" value="1"/>
</dbReference>
<evidence type="ECO:0000256" key="1">
    <source>
        <dbReference type="ARBA" id="ARBA00001966"/>
    </source>
</evidence>
<evidence type="ECO:0000256" key="9">
    <source>
        <dbReference type="ARBA" id="ARBA00022679"/>
    </source>
</evidence>
<dbReference type="AlphaFoldDB" id="A0A217EG45"/>
<organism evidence="16 17">
    <name type="scientific">Acinetobacter apis</name>
    <dbReference type="NCBI Taxonomy" id="1229165"/>
    <lineage>
        <taxon>Bacteria</taxon>
        <taxon>Pseudomonadati</taxon>
        <taxon>Pseudomonadota</taxon>
        <taxon>Gammaproteobacteria</taxon>
        <taxon>Moraxellales</taxon>
        <taxon>Moraxellaceae</taxon>
        <taxon>Acinetobacter</taxon>
    </lineage>
</organism>
<evidence type="ECO:0000256" key="8">
    <source>
        <dbReference type="ARBA" id="ARBA00022642"/>
    </source>
</evidence>
<comment type="function">
    <text evidence="2">Catalyzes the condensation of iminoaspartate with dihydroxyacetone phosphate to form quinolinate.</text>
</comment>
<gene>
    <name evidence="16" type="ORF">SAMN05444584_1120</name>
</gene>
<protein>
    <recommendedName>
        <fullName evidence="14 15">Quinolinate synthase</fullName>
        <ecNumber evidence="5 15">2.5.1.72</ecNumber>
    </recommendedName>
</protein>
<dbReference type="PANTHER" id="PTHR30573:SF0">
    <property type="entry name" value="QUINOLINATE SYNTHASE, CHLOROPLASTIC"/>
    <property type="match status" value="1"/>
</dbReference>
<keyword evidence="11" id="KW-0408">Iron</keyword>
<evidence type="ECO:0000256" key="4">
    <source>
        <dbReference type="ARBA" id="ARBA00005065"/>
    </source>
</evidence>
<evidence type="ECO:0000256" key="5">
    <source>
        <dbReference type="ARBA" id="ARBA00012669"/>
    </source>
</evidence>
<dbReference type="EMBL" id="FZLN01000001">
    <property type="protein sequence ID" value="SNQ29180.1"/>
    <property type="molecule type" value="Genomic_DNA"/>
</dbReference>
<evidence type="ECO:0000256" key="7">
    <source>
        <dbReference type="ARBA" id="ARBA00022490"/>
    </source>
</evidence>
<sequence length="396" mass="44055">MQTAINHYPYEKPSLDHMQQHAMHVEQQACTLQHAWAKVPEPLSAQQQQHYQTNIKRLLKEKNAVMVAHYYVEPELQDLALATGGMVGDSLEMAKFCQTHPAETLLVVGVRFMGETAKILSPHKRVFMPDLDATCSLDLGCPIAEFNQFCDQHPDRTVVVYANTSAEVKARADWVVTSSIAIEIVSYLHAQGKKILWGPDRHLGTYIQNQTGADMLLWQGSCIVHNEFKGIELLHLKQKHPNALVLVHPESPTEVVVHADVVGSTSKLLHAVMEADHDTFIVATDQGIVHEMQKQAPNKKFIAAPTAGKGATCKSCAFCPWMAMNGLKACADVLQHGHQEVHVDDALLERAQQPIVKMLDFSATYQHVKQGKPLDLSGGKDAYATWLVEQHHAKRI</sequence>
<evidence type="ECO:0000256" key="15">
    <source>
        <dbReference type="NCBIfam" id="TIGR00550"/>
    </source>
</evidence>
<dbReference type="GO" id="GO:0034628">
    <property type="term" value="P:'de novo' NAD+ biosynthetic process from L-aspartate"/>
    <property type="evidence" value="ECO:0007669"/>
    <property type="project" value="TreeGrafter"/>
</dbReference>
<dbReference type="FunFam" id="3.40.50.10800:FF:000003">
    <property type="entry name" value="Quinolinate synthase A"/>
    <property type="match status" value="1"/>
</dbReference>
<dbReference type="Gene3D" id="3.40.50.10800">
    <property type="entry name" value="NadA-like"/>
    <property type="match status" value="3"/>
</dbReference>
<dbReference type="OrthoDB" id="9801204at2"/>
<reference evidence="17" key="1">
    <citation type="submission" date="2017-06" db="EMBL/GenBank/DDBJ databases">
        <authorList>
            <person name="Varghese N."/>
            <person name="Submissions S."/>
        </authorList>
    </citation>
    <scope>NUCLEOTIDE SEQUENCE [LARGE SCALE GENOMIC DNA]</scope>
    <source>
        <strain evidence="17">ANC 5114</strain>
    </source>
</reference>
<dbReference type="GO" id="GO:0008987">
    <property type="term" value="F:quinolinate synthetase A activity"/>
    <property type="evidence" value="ECO:0007669"/>
    <property type="project" value="UniProtKB-UniRule"/>
</dbReference>
<accession>A0A217EG45</accession>
<proteinExistence type="predicted"/>
<comment type="pathway">
    <text evidence="4">Cofactor biosynthesis; NAD(+) biosynthesis; quinolinate from iminoaspartate: step 1/1.</text>
</comment>
<comment type="subcellular location">
    <subcellularLocation>
        <location evidence="3">Cytoplasm</location>
    </subcellularLocation>
</comment>
<dbReference type="GO" id="GO:0005829">
    <property type="term" value="C:cytosol"/>
    <property type="evidence" value="ECO:0007669"/>
    <property type="project" value="TreeGrafter"/>
</dbReference>
<comment type="cofactor">
    <cofactor evidence="1">
        <name>[4Fe-4S] cluster</name>
        <dbReference type="ChEBI" id="CHEBI:49883"/>
    </cofactor>
</comment>
<evidence type="ECO:0000256" key="12">
    <source>
        <dbReference type="ARBA" id="ARBA00023014"/>
    </source>
</evidence>
<keyword evidence="12" id="KW-0411">Iron-sulfur</keyword>
<dbReference type="NCBIfam" id="NF006878">
    <property type="entry name" value="PRK09375.1-2"/>
    <property type="match status" value="1"/>
</dbReference>
<dbReference type="UniPathway" id="UPA00253">
    <property type="reaction ID" value="UER00327"/>
</dbReference>
<dbReference type="FunFam" id="3.40.50.10800:FF:000001">
    <property type="entry name" value="Quinolinate synthase A"/>
    <property type="match status" value="1"/>
</dbReference>
<keyword evidence="7" id="KW-0963">Cytoplasm</keyword>
<comment type="catalytic activity">
    <reaction evidence="13">
        <text>iminosuccinate + dihydroxyacetone phosphate = quinolinate + phosphate + 2 H2O + H(+)</text>
        <dbReference type="Rhea" id="RHEA:25888"/>
        <dbReference type="ChEBI" id="CHEBI:15377"/>
        <dbReference type="ChEBI" id="CHEBI:15378"/>
        <dbReference type="ChEBI" id="CHEBI:29959"/>
        <dbReference type="ChEBI" id="CHEBI:43474"/>
        <dbReference type="ChEBI" id="CHEBI:57642"/>
        <dbReference type="ChEBI" id="CHEBI:77875"/>
        <dbReference type="EC" id="2.5.1.72"/>
    </reaction>
    <physiologicalReaction direction="left-to-right" evidence="13">
        <dbReference type="Rhea" id="RHEA:25889"/>
    </physiologicalReaction>
</comment>
<evidence type="ECO:0000256" key="6">
    <source>
        <dbReference type="ARBA" id="ARBA00022485"/>
    </source>
</evidence>
<dbReference type="SUPFAM" id="SSF142754">
    <property type="entry name" value="NadA-like"/>
    <property type="match status" value="1"/>
</dbReference>
<dbReference type="NCBIfam" id="TIGR00550">
    <property type="entry name" value="nadA"/>
    <property type="match status" value="1"/>
</dbReference>
<evidence type="ECO:0000256" key="13">
    <source>
        <dbReference type="ARBA" id="ARBA00050125"/>
    </source>
</evidence>
<keyword evidence="9" id="KW-0808">Transferase</keyword>
<dbReference type="EC" id="2.5.1.72" evidence="5 15"/>
<dbReference type="PANTHER" id="PTHR30573">
    <property type="entry name" value="QUINOLINATE SYNTHETASE A"/>
    <property type="match status" value="1"/>
</dbReference>
<evidence type="ECO:0000256" key="11">
    <source>
        <dbReference type="ARBA" id="ARBA00023004"/>
    </source>
</evidence>
<keyword evidence="17" id="KW-1185">Reference proteome</keyword>
<evidence type="ECO:0000313" key="17">
    <source>
        <dbReference type="Proteomes" id="UP000243463"/>
    </source>
</evidence>
<evidence type="ECO:0000256" key="3">
    <source>
        <dbReference type="ARBA" id="ARBA00004496"/>
    </source>
</evidence>
<keyword evidence="8" id="KW-0662">Pyridine nucleotide biosynthesis</keyword>
<evidence type="ECO:0000256" key="2">
    <source>
        <dbReference type="ARBA" id="ARBA00003791"/>
    </source>
</evidence>
<dbReference type="InterPro" id="IPR003473">
    <property type="entry name" value="NadA"/>
</dbReference>
<dbReference type="GO" id="GO:0046872">
    <property type="term" value="F:metal ion binding"/>
    <property type="evidence" value="ECO:0007669"/>
    <property type="project" value="UniProtKB-KW"/>
</dbReference>
<evidence type="ECO:0000256" key="14">
    <source>
        <dbReference type="ARBA" id="ARBA00073059"/>
    </source>
</evidence>
<dbReference type="NCBIfam" id="NF006877">
    <property type="entry name" value="PRK09375.1-1"/>
    <property type="match status" value="1"/>
</dbReference>
<dbReference type="GO" id="GO:0051539">
    <property type="term" value="F:4 iron, 4 sulfur cluster binding"/>
    <property type="evidence" value="ECO:0007669"/>
    <property type="project" value="UniProtKB-KW"/>
</dbReference>
<evidence type="ECO:0000313" key="16">
    <source>
        <dbReference type="EMBL" id="SNQ29180.1"/>
    </source>
</evidence>
<name>A0A217EG45_9GAMM</name>